<keyword evidence="3" id="KW-1185">Reference proteome</keyword>
<dbReference type="Pfam" id="PF12831">
    <property type="entry name" value="FAD_oxidored"/>
    <property type="match status" value="1"/>
</dbReference>
<comment type="caution">
    <text evidence="2">The sequence shown here is derived from an EMBL/GenBank/DDBJ whole genome shotgun (WGS) entry which is preliminary data.</text>
</comment>
<dbReference type="InterPro" id="IPR005288">
    <property type="entry name" value="NadB"/>
</dbReference>
<reference evidence="2 3" key="1">
    <citation type="submission" date="2020-05" db="EMBL/GenBank/DDBJ databases">
        <title>Identification and distribution of gene clusters putatively required for synthesis of sphingolipid metabolism inhibitors in phylogenetically diverse species of the filamentous fungus Fusarium.</title>
        <authorList>
            <person name="Kim H.-S."/>
            <person name="Busman M."/>
            <person name="Brown D.W."/>
            <person name="Divon H."/>
            <person name="Uhlig S."/>
            <person name="Proctor R.H."/>
        </authorList>
    </citation>
    <scope>NUCLEOTIDE SEQUENCE [LARGE SCALE GENOMIC DNA]</scope>
    <source>
        <strain evidence="2 3">NRRL 36939</strain>
    </source>
</reference>
<dbReference type="Proteomes" id="UP000546213">
    <property type="component" value="Unassembled WGS sequence"/>
</dbReference>
<gene>
    <name evidence="2" type="ORF">FPCIR_7889</name>
</gene>
<dbReference type="SUPFAM" id="SSF51905">
    <property type="entry name" value="FAD/NAD(P)-binding domain"/>
    <property type="match status" value="1"/>
</dbReference>
<evidence type="ECO:0000256" key="1">
    <source>
        <dbReference type="SAM" id="MobiDB-lite"/>
    </source>
</evidence>
<dbReference type="GO" id="GO:0008734">
    <property type="term" value="F:L-aspartate oxidase activity"/>
    <property type="evidence" value="ECO:0007669"/>
    <property type="project" value="InterPro"/>
</dbReference>
<dbReference type="OrthoDB" id="10010588at2759"/>
<feature type="region of interest" description="Disordered" evidence="1">
    <location>
        <begin position="213"/>
        <end position="233"/>
    </location>
</feature>
<dbReference type="PANTHER" id="PTHR42716:SF1">
    <property type="entry name" value="SLL0471 PROTEIN"/>
    <property type="match status" value="1"/>
</dbReference>
<sequence>MGELSEPPNGRVKSSISWQTAHLKTRPRYFSTDILIAGGGLGGVAAALGALRRGRNVFLTEEYDWLGGQLTSQAVPPDEHTWVEQFGVTRSYRALRDGIRQYYRDNYPLTEEARRRAQLNPGAGHVSKLCHEPRVAVAVIEAMLMTFIGSGLLTVRKRVKAVSCDMVGQVVRSVEFQKLDGGGTFIVDAKYVIDATELGDLLPITKTPYVTGFESRKDTGEPSAPEEAQPQNSQAVSICFAVDHIECEDHTIPKPERYDHWRSCHPDFWGAPLLGLKAPHPRTLEIVEREFTPNPNDDPASVISDQRKSGGDMNLWTFRRIAAKDNFIPGAYRSDICLVNWPMIDYFEKPIIDVSEDELQERLAEAASLSYSMLYYLQTDCPRADGKGTGYPGLRLRGDITGTEHGLAMAPYIRESRRIKAVTTIVEQDLSLDVRGSKGAVHYPDSVGVGMYRIDLHPSTGGDNYIDVACCPFEIPLGALIPVERPNLLAASKNIGTTHITNGCYRLHPVEWNIGEAAGLLAAHCLDKELSPYEVQGKKELFKEFHDVIIKEGVETEWPDVSGY</sequence>
<dbReference type="PANTHER" id="PTHR42716">
    <property type="entry name" value="L-ASPARTATE OXIDASE"/>
    <property type="match status" value="1"/>
</dbReference>
<protein>
    <submittedName>
        <fullName evidence="2">Fad-dependent oxidoreductase</fullName>
    </submittedName>
</protein>
<evidence type="ECO:0000313" key="3">
    <source>
        <dbReference type="Proteomes" id="UP000546213"/>
    </source>
</evidence>
<dbReference type="Gene3D" id="3.50.50.60">
    <property type="entry name" value="FAD/NAD(P)-binding domain"/>
    <property type="match status" value="1"/>
</dbReference>
<evidence type="ECO:0000313" key="2">
    <source>
        <dbReference type="EMBL" id="KAF5586473.1"/>
    </source>
</evidence>
<proteinExistence type="predicted"/>
<dbReference type="GO" id="GO:0009435">
    <property type="term" value="P:NAD+ biosynthetic process"/>
    <property type="evidence" value="ECO:0007669"/>
    <property type="project" value="InterPro"/>
</dbReference>
<name>A0A8H5L861_9HYPO</name>
<accession>A0A8H5L861</accession>
<dbReference type="AlphaFoldDB" id="A0A8H5L861"/>
<dbReference type="InterPro" id="IPR036188">
    <property type="entry name" value="FAD/NAD-bd_sf"/>
</dbReference>
<organism evidence="2 3">
    <name type="scientific">Fusarium pseudocircinatum</name>
    <dbReference type="NCBI Taxonomy" id="56676"/>
    <lineage>
        <taxon>Eukaryota</taxon>
        <taxon>Fungi</taxon>
        <taxon>Dikarya</taxon>
        <taxon>Ascomycota</taxon>
        <taxon>Pezizomycotina</taxon>
        <taxon>Sordariomycetes</taxon>
        <taxon>Hypocreomycetidae</taxon>
        <taxon>Hypocreales</taxon>
        <taxon>Nectriaceae</taxon>
        <taxon>Fusarium</taxon>
        <taxon>Fusarium fujikuroi species complex</taxon>
    </lineage>
</organism>
<dbReference type="EMBL" id="JAAOAS010000194">
    <property type="protein sequence ID" value="KAF5586473.1"/>
    <property type="molecule type" value="Genomic_DNA"/>
</dbReference>